<dbReference type="Proteomes" id="UP001642260">
    <property type="component" value="Unassembled WGS sequence"/>
</dbReference>
<dbReference type="PANTHER" id="PTHR24414:SF65">
    <property type="entry name" value="F-BOX DOMAIN-CONTAINING PROTEIN"/>
    <property type="match status" value="1"/>
</dbReference>
<dbReference type="SUPFAM" id="SSF81383">
    <property type="entry name" value="F-box domain"/>
    <property type="match status" value="1"/>
</dbReference>
<dbReference type="SMART" id="SM00612">
    <property type="entry name" value="Kelch"/>
    <property type="match status" value="1"/>
</dbReference>
<evidence type="ECO:0000313" key="4">
    <source>
        <dbReference type="Proteomes" id="UP001642260"/>
    </source>
</evidence>
<sequence>MVEISDIPVDDGVNGGASTKKPQEAKTSTSLESLPIDLLEQIVARVPRSDHPAVSVLSTTFRRLIASPGFRHMRSQLAITEHVLYALVGFPPRLPRWYILYRNRLRRVITLPPMPYGAAVVTIGHEIYVIGGSNNERSYLPNVTLVDCRTHTYRPLPSMRVARYRAAAGVVDGKIYVIGGCRKRSERDWVEWFDPERQVWLARKENLFYACKEFVTYDVVKEKIYGLGEDHYECLNVYDPRECTLQPGLGESELRGFLHASSCVVDDMLCTIDVGCMVGHPIIVYDGEDPGSGVWKPVRGVYGLPPCLYWYAYESKMANVGGRKLVILVGSQSQLWNYYGDKYIWCVEIALERSQEDGEIRGRVESVEVVFKTTNTTPTIELCRAVCV</sequence>
<dbReference type="InterPro" id="IPR006652">
    <property type="entry name" value="Kelch_1"/>
</dbReference>
<dbReference type="PANTHER" id="PTHR24414">
    <property type="entry name" value="F-BOX/KELCH-REPEAT PROTEIN SKIP4"/>
    <property type="match status" value="1"/>
</dbReference>
<dbReference type="Gene3D" id="2.120.10.80">
    <property type="entry name" value="Kelch-type beta propeller"/>
    <property type="match status" value="1"/>
</dbReference>
<dbReference type="EMBL" id="CAKOAT010291821">
    <property type="protein sequence ID" value="CAH8360658.1"/>
    <property type="molecule type" value="Genomic_DNA"/>
</dbReference>
<dbReference type="InterPro" id="IPR050354">
    <property type="entry name" value="F-box/kelch-repeat_ARATH"/>
</dbReference>
<dbReference type="InterPro" id="IPR015915">
    <property type="entry name" value="Kelch-typ_b-propeller"/>
</dbReference>
<evidence type="ECO:0000259" key="2">
    <source>
        <dbReference type="PROSITE" id="PS50181"/>
    </source>
</evidence>
<reference evidence="3 4" key="1">
    <citation type="submission" date="2022-03" db="EMBL/GenBank/DDBJ databases">
        <authorList>
            <person name="Macdonald S."/>
            <person name="Ahmed S."/>
            <person name="Newling K."/>
        </authorList>
    </citation>
    <scope>NUCLEOTIDE SEQUENCE [LARGE SCALE GENOMIC DNA]</scope>
</reference>
<dbReference type="Pfam" id="PF00646">
    <property type="entry name" value="F-box"/>
    <property type="match status" value="1"/>
</dbReference>
<dbReference type="PROSITE" id="PS50181">
    <property type="entry name" value="FBOX"/>
    <property type="match status" value="1"/>
</dbReference>
<proteinExistence type="predicted"/>
<comment type="caution">
    <text evidence="3">The sequence shown here is derived from an EMBL/GenBank/DDBJ whole genome shotgun (WGS) entry which is preliminary data.</text>
</comment>
<evidence type="ECO:0000313" key="3">
    <source>
        <dbReference type="EMBL" id="CAH8360658.1"/>
    </source>
</evidence>
<gene>
    <name evidence="3" type="ORF">ERUC_LOCUS26414</name>
</gene>
<dbReference type="SUPFAM" id="SSF117281">
    <property type="entry name" value="Kelch motif"/>
    <property type="match status" value="1"/>
</dbReference>
<accession>A0ABC8KT59</accession>
<feature type="domain" description="F-box" evidence="2">
    <location>
        <begin position="28"/>
        <end position="73"/>
    </location>
</feature>
<dbReference type="AlphaFoldDB" id="A0ABC8KT59"/>
<dbReference type="SMART" id="SM00256">
    <property type="entry name" value="FBOX"/>
    <property type="match status" value="1"/>
</dbReference>
<dbReference type="Pfam" id="PF25210">
    <property type="entry name" value="Kelch_FKB95"/>
    <property type="match status" value="1"/>
</dbReference>
<organism evidence="3 4">
    <name type="scientific">Eruca vesicaria subsp. sativa</name>
    <name type="common">Garden rocket</name>
    <name type="synonym">Eruca sativa</name>
    <dbReference type="NCBI Taxonomy" id="29727"/>
    <lineage>
        <taxon>Eukaryota</taxon>
        <taxon>Viridiplantae</taxon>
        <taxon>Streptophyta</taxon>
        <taxon>Embryophyta</taxon>
        <taxon>Tracheophyta</taxon>
        <taxon>Spermatophyta</taxon>
        <taxon>Magnoliopsida</taxon>
        <taxon>eudicotyledons</taxon>
        <taxon>Gunneridae</taxon>
        <taxon>Pentapetalae</taxon>
        <taxon>rosids</taxon>
        <taxon>malvids</taxon>
        <taxon>Brassicales</taxon>
        <taxon>Brassicaceae</taxon>
        <taxon>Brassiceae</taxon>
        <taxon>Eruca</taxon>
    </lineage>
</organism>
<feature type="region of interest" description="Disordered" evidence="1">
    <location>
        <begin position="1"/>
        <end position="29"/>
    </location>
</feature>
<name>A0ABC8KT59_ERUVS</name>
<keyword evidence="4" id="KW-1185">Reference proteome</keyword>
<dbReference type="InterPro" id="IPR036047">
    <property type="entry name" value="F-box-like_dom_sf"/>
</dbReference>
<dbReference type="InterPro" id="IPR001810">
    <property type="entry name" value="F-box_dom"/>
</dbReference>
<protein>
    <recommendedName>
        <fullName evidence="2">F-box domain-containing protein</fullName>
    </recommendedName>
</protein>
<evidence type="ECO:0000256" key="1">
    <source>
        <dbReference type="SAM" id="MobiDB-lite"/>
    </source>
</evidence>
<dbReference type="InterPro" id="IPR057499">
    <property type="entry name" value="Kelch_FKB95"/>
</dbReference>